<dbReference type="Gene3D" id="2.120.10.30">
    <property type="entry name" value="TolB, C-terminal domain"/>
    <property type="match status" value="1"/>
</dbReference>
<feature type="signal peptide" evidence="5">
    <location>
        <begin position="1"/>
        <end position="26"/>
    </location>
</feature>
<dbReference type="OrthoDB" id="203339at2759"/>
<dbReference type="Proteomes" id="UP000192247">
    <property type="component" value="Unassembled WGS sequence"/>
</dbReference>
<evidence type="ECO:0000256" key="5">
    <source>
        <dbReference type="SAM" id="SignalP"/>
    </source>
</evidence>
<accession>A0A1V9X697</accession>
<proteinExistence type="inferred from homology"/>
<dbReference type="InterPro" id="IPR018119">
    <property type="entry name" value="Strictosidine_synth_cons-reg"/>
</dbReference>
<dbReference type="GO" id="GO:0003676">
    <property type="term" value="F:nucleic acid binding"/>
    <property type="evidence" value="ECO:0007669"/>
    <property type="project" value="InterPro"/>
</dbReference>
<feature type="region of interest" description="Disordered" evidence="4">
    <location>
        <begin position="600"/>
        <end position="637"/>
    </location>
</feature>
<dbReference type="PROSITE" id="PS51857">
    <property type="entry name" value="CSD_2"/>
    <property type="match status" value="1"/>
</dbReference>
<evidence type="ECO:0000259" key="6">
    <source>
        <dbReference type="PROSITE" id="PS51857"/>
    </source>
</evidence>
<dbReference type="Pfam" id="PF03088">
    <property type="entry name" value="Str_synth"/>
    <property type="match status" value="1"/>
</dbReference>
<dbReference type="InterPro" id="IPR011129">
    <property type="entry name" value="CSD"/>
</dbReference>
<feature type="compositionally biased region" description="Basic and acidic residues" evidence="4">
    <location>
        <begin position="445"/>
        <end position="457"/>
    </location>
</feature>
<dbReference type="EMBL" id="MNPL01023331">
    <property type="protein sequence ID" value="OQR68792.1"/>
    <property type="molecule type" value="Genomic_DNA"/>
</dbReference>
<dbReference type="SUPFAM" id="SSF50249">
    <property type="entry name" value="Nucleic acid-binding proteins"/>
    <property type="match status" value="1"/>
</dbReference>
<evidence type="ECO:0000313" key="8">
    <source>
        <dbReference type="Proteomes" id="UP000192247"/>
    </source>
</evidence>
<dbReference type="InParanoid" id="A0A1V9X697"/>
<evidence type="ECO:0000256" key="4">
    <source>
        <dbReference type="SAM" id="MobiDB-lite"/>
    </source>
</evidence>
<keyword evidence="3" id="KW-0325">Glycoprotein</keyword>
<dbReference type="GO" id="GO:0016787">
    <property type="term" value="F:hydrolase activity"/>
    <property type="evidence" value="ECO:0007669"/>
    <property type="project" value="TreeGrafter"/>
</dbReference>
<dbReference type="PANTHER" id="PTHR10426:SF88">
    <property type="entry name" value="ADIPOCYTE PLASMA MEMBRANE-ASSOCIATED PROTEIN HEMOMUCIN-RELATED"/>
    <property type="match status" value="1"/>
</dbReference>
<dbReference type="SMART" id="SM00357">
    <property type="entry name" value="CSP"/>
    <property type="match status" value="1"/>
</dbReference>
<evidence type="ECO:0000256" key="2">
    <source>
        <dbReference type="ARBA" id="ARBA00022553"/>
    </source>
</evidence>
<feature type="compositionally biased region" description="Polar residues" evidence="4">
    <location>
        <begin position="492"/>
        <end position="503"/>
    </location>
</feature>
<comment type="caution">
    <text evidence="7">The sequence shown here is derived from an EMBL/GenBank/DDBJ whole genome shotgun (WGS) entry which is preliminary data.</text>
</comment>
<dbReference type="GO" id="GO:0012505">
    <property type="term" value="C:endomembrane system"/>
    <property type="evidence" value="ECO:0007669"/>
    <property type="project" value="TreeGrafter"/>
</dbReference>
<dbReference type="Pfam" id="PF00313">
    <property type="entry name" value="CSD"/>
    <property type="match status" value="1"/>
</dbReference>
<evidence type="ECO:0000256" key="1">
    <source>
        <dbReference type="ARBA" id="ARBA00009191"/>
    </source>
</evidence>
<feature type="domain" description="CSD" evidence="6">
    <location>
        <begin position="514"/>
        <end position="582"/>
    </location>
</feature>
<comment type="similarity">
    <text evidence="1">Belongs to the strictosidine synthase family.</text>
</comment>
<reference evidence="7 8" key="1">
    <citation type="journal article" date="2017" name="Gigascience">
        <title>Draft genome of the honey bee ectoparasitic mite, Tropilaelaps mercedesae, is shaped by the parasitic life history.</title>
        <authorList>
            <person name="Dong X."/>
            <person name="Armstrong S.D."/>
            <person name="Xia D."/>
            <person name="Makepeace B.L."/>
            <person name="Darby A.C."/>
            <person name="Kadowaki T."/>
        </authorList>
    </citation>
    <scope>NUCLEOTIDE SEQUENCE [LARGE SCALE GENOMIC DNA]</scope>
    <source>
        <strain evidence="7">Wuxi-XJTLU</strain>
    </source>
</reference>
<dbReference type="CDD" id="cd04458">
    <property type="entry name" value="CSP_CDS"/>
    <property type="match status" value="1"/>
</dbReference>
<keyword evidence="5" id="KW-0732">Signal</keyword>
<dbReference type="Gene3D" id="2.40.50.140">
    <property type="entry name" value="Nucleic acid-binding proteins"/>
    <property type="match status" value="1"/>
</dbReference>
<dbReference type="PANTHER" id="PTHR10426">
    <property type="entry name" value="STRICTOSIDINE SYNTHASE-RELATED"/>
    <property type="match status" value="1"/>
</dbReference>
<dbReference type="InterPro" id="IPR012340">
    <property type="entry name" value="NA-bd_OB-fold"/>
</dbReference>
<name>A0A1V9X697_9ACAR</name>
<dbReference type="InterPro" id="IPR002059">
    <property type="entry name" value="CSP_DNA-bd"/>
</dbReference>
<gene>
    <name evidence="7" type="ORF">BIW11_12676</name>
</gene>
<sequence>MRLQRDIASTSVLLLVFACGATPTFGDEHPLCFAYGDGESFCSASAVENGKSLSSLLESVLQLTVDRTKRLEVTSNEPFTDPIPDAVGPLQFNRKLDIGSKTILNFLNGPESFVKQGDFIYAAASDGIYKVNVKLNEHQKLFDGQAGCNAPDRNSCSRPLGIRIKDKTLLFVDPFKGLVSIDTETGDFKVLVPIGADIEGEKVTFPDDLDVDWARGLVYFSDGSTKWGLQFWMMSVLENDPSGRVIQFNLKTGDASVFAKGIRFANGIQIARDGKSLLVSEFSARRILQYSFDQTLPATGTPFTKQSLPGHPDNLRPSLSGGYWVALALAGINGSRTIVDELQASLNRDCIPTHCGLDRMQQKDSATGCCQQEKWLKSSDNWEIGATSLILAPSVTDLVISNSTNFPSTLPRVSSWKVPHSVTRTNREHEMATSGAPVESATANQEDRQGTYRDESKAPQINNVPRDEVPPPNNHQLPPANSALPASGNKELATSQSGKQSTASHIGVELIASDLRGTVKWYNAVMRYGFIVRTDTQRDIFVHRNSIVMAPREVAWLNADQPVTFDLWTLPCGRFDAKNVRSANGAPISFGNLGPPVPVGPFPSAPVRQRRPVPSQHPPVTNTQQFRQQHPGRPHNGPLFRGQYVYCPGCGRMLGVPFGHPRTNGAGFKPNMVNERVVCRN</sequence>
<keyword evidence="8" id="KW-1185">Reference proteome</keyword>
<keyword evidence="2" id="KW-0597">Phosphoprotein</keyword>
<dbReference type="AlphaFoldDB" id="A0A1V9X697"/>
<feature type="chain" id="PRO_5012370678" evidence="5">
    <location>
        <begin position="27"/>
        <end position="681"/>
    </location>
</feature>
<dbReference type="InterPro" id="IPR011042">
    <property type="entry name" value="6-blade_b-propeller_TolB-like"/>
</dbReference>
<feature type="region of interest" description="Disordered" evidence="4">
    <location>
        <begin position="423"/>
        <end position="503"/>
    </location>
</feature>
<dbReference type="PROSITE" id="PS51257">
    <property type="entry name" value="PROKAR_LIPOPROTEIN"/>
    <property type="match status" value="1"/>
</dbReference>
<protein>
    <submittedName>
        <fullName evidence="7">Adipocyte plasma membrane-associated protein-like</fullName>
    </submittedName>
</protein>
<organism evidence="7 8">
    <name type="scientific">Tropilaelaps mercedesae</name>
    <dbReference type="NCBI Taxonomy" id="418985"/>
    <lineage>
        <taxon>Eukaryota</taxon>
        <taxon>Metazoa</taxon>
        <taxon>Ecdysozoa</taxon>
        <taxon>Arthropoda</taxon>
        <taxon>Chelicerata</taxon>
        <taxon>Arachnida</taxon>
        <taxon>Acari</taxon>
        <taxon>Parasitiformes</taxon>
        <taxon>Mesostigmata</taxon>
        <taxon>Gamasina</taxon>
        <taxon>Dermanyssoidea</taxon>
        <taxon>Laelapidae</taxon>
        <taxon>Tropilaelaps</taxon>
    </lineage>
</organism>
<evidence type="ECO:0000313" key="7">
    <source>
        <dbReference type="EMBL" id="OQR68792.1"/>
    </source>
</evidence>
<dbReference type="STRING" id="418985.A0A1V9X697"/>
<feature type="compositionally biased region" description="Polar residues" evidence="4">
    <location>
        <begin position="618"/>
        <end position="628"/>
    </location>
</feature>
<evidence type="ECO:0000256" key="3">
    <source>
        <dbReference type="ARBA" id="ARBA00023180"/>
    </source>
</evidence>
<dbReference type="SUPFAM" id="SSF63829">
    <property type="entry name" value="Calcium-dependent phosphotriesterase"/>
    <property type="match status" value="1"/>
</dbReference>